<name>A0ABV5H2N6_9FLAO</name>
<dbReference type="InterPro" id="IPR036942">
    <property type="entry name" value="Beta-barrel_TonB_sf"/>
</dbReference>
<evidence type="ECO:0000256" key="7">
    <source>
        <dbReference type="PROSITE-ProRule" id="PRU01360"/>
    </source>
</evidence>
<keyword evidence="5 7" id="KW-0472">Membrane</keyword>
<comment type="caution">
    <text evidence="10">The sequence shown here is derived from an EMBL/GenBank/DDBJ whole genome shotgun (WGS) entry which is preliminary data.</text>
</comment>
<keyword evidence="4 7" id="KW-0812">Transmembrane</keyword>
<dbReference type="PROSITE" id="PS52016">
    <property type="entry name" value="TONB_DEPENDENT_REC_3"/>
    <property type="match status" value="1"/>
</dbReference>
<comment type="subcellular location">
    <subcellularLocation>
        <location evidence="1 7">Cell outer membrane</location>
        <topology evidence="1 7">Multi-pass membrane protein</topology>
    </subcellularLocation>
</comment>
<proteinExistence type="inferred from homology"/>
<evidence type="ECO:0000256" key="2">
    <source>
        <dbReference type="ARBA" id="ARBA00022448"/>
    </source>
</evidence>
<dbReference type="NCBIfam" id="TIGR04056">
    <property type="entry name" value="OMP_RagA_SusC"/>
    <property type="match status" value="1"/>
</dbReference>
<feature type="signal peptide" evidence="8">
    <location>
        <begin position="1"/>
        <end position="22"/>
    </location>
</feature>
<sequence>MRIFLLLLSTAVFSFSTVNSLAQNKITINSSKLVSVDEVFKIIMDQTDYHFMYPVGIFKDTPKVQLKKGTIKIKDLLKQSIAAAQFGVVLSANNTIVIKKRSEQQQRQVFGIVKDKEGVPLPGVVVLIKGTNNGVSSNFEGKYKITVPDITSVLVFSCMGYETKEVIVDEQKVINIILNEDISDLDEVLITGYQKISVNRSTGATSNVQAETIERKGNSNLLESLEGQVAGLGFFSDPTQEGVTKFDIRGVTSLVGDSRPLIIVDGFPLEANISTINPYEVESVTFLKDAASTSIYGARAANGVVVILTKRGKSGKLDINYRSFLTTSSSPDLSYRLNRVSSADLVEIQKLAAGSNPHTYEWRYNNAPSSASSFAEAASLVYNTMGLLNEGTITQGEADATLENLKNIDNLNQLQDHFFQSSFEQQHNISISGGGERNTFRTSLNYTTAETDRVGSNSDRIILDVLNNFKINDKLDFDLIGNVVLNNSKSTPVPDNLIFGGINSYEEIIDENGNFLPVRIRGINTGLTTRGWSAGSKEPFEVERLIGAGLLDETYYPLKELGAYTTDVNELSVRLQSMLNIKFTDALSGHVAFQYEAGNVKSKKISSSESFEVVNLINNTTPLTYSGSPDELNVPLGARLTETRSNRNSYTLRGQLDFNKTLSKHEISAIAGSEVRNVFDTQTVVDKFGYDDATLLFASLNTRDLEERMTNVYIPGGRVNSGIRFADDFSESTNRYFSLYGNLTYAFDDKYIISGSARVDQSNLFGTDPEYRYKPFWSVGGKWRVKEESFFDMPMINKLDFRMSYGINGNVSNNSGPFNIARYITASRAGGVQSLYISSPAISDLRWERTGTTNFGMDVSFLNDKINLGLDYYIKKTTDLLANGKTNPTQGFSTLVRNDADIINKGIEVVLSTKNITTDNFSWSSFLTFRYNKNRVSKSYSDEEHAGNASGLRNYEGAPANTLWYFDWNGLNEDGNGTIKAANGEIIPLNSAFRTASSVVVDDLVNAGTVEPIYTGAITNTFAYKNLKLSFMFIGNGGHVLVKDSYNGLTVGRYPTNLTLDAANAWKEPGDENITDVPAVNQQSTYARIAMTNSTKNVVDADYLKLREIILTYEVPKEILNFGVQFNLKANDLFYVAKNKEGIDPENHGIGRRYFPNNPTYSLGVLLNF</sequence>
<dbReference type="Pfam" id="PF07715">
    <property type="entry name" value="Plug"/>
    <property type="match status" value="1"/>
</dbReference>
<dbReference type="Gene3D" id="2.40.170.20">
    <property type="entry name" value="TonB-dependent receptor, beta-barrel domain"/>
    <property type="match status" value="1"/>
</dbReference>
<dbReference type="InterPro" id="IPR039426">
    <property type="entry name" value="TonB-dep_rcpt-like"/>
</dbReference>
<keyword evidence="2 7" id="KW-0813">Transport</keyword>
<keyword evidence="3 7" id="KW-1134">Transmembrane beta strand</keyword>
<dbReference type="InterPro" id="IPR023997">
    <property type="entry name" value="TonB-dep_OMP_SusC/RagA_CS"/>
</dbReference>
<evidence type="ECO:0000259" key="9">
    <source>
        <dbReference type="Pfam" id="PF07715"/>
    </source>
</evidence>
<dbReference type="Proteomes" id="UP001589590">
    <property type="component" value="Unassembled WGS sequence"/>
</dbReference>
<keyword evidence="8" id="KW-0732">Signal</keyword>
<dbReference type="EMBL" id="JBHMFA010000015">
    <property type="protein sequence ID" value="MFB9106161.1"/>
    <property type="molecule type" value="Genomic_DNA"/>
</dbReference>
<evidence type="ECO:0000256" key="8">
    <source>
        <dbReference type="SAM" id="SignalP"/>
    </source>
</evidence>
<dbReference type="Gene3D" id="2.170.130.10">
    <property type="entry name" value="TonB-dependent receptor, plug domain"/>
    <property type="match status" value="1"/>
</dbReference>
<dbReference type="SUPFAM" id="SSF56935">
    <property type="entry name" value="Porins"/>
    <property type="match status" value="1"/>
</dbReference>
<evidence type="ECO:0000256" key="4">
    <source>
        <dbReference type="ARBA" id="ARBA00022692"/>
    </source>
</evidence>
<dbReference type="InterPro" id="IPR012910">
    <property type="entry name" value="Plug_dom"/>
</dbReference>
<feature type="chain" id="PRO_5046673063" evidence="8">
    <location>
        <begin position="23"/>
        <end position="1169"/>
    </location>
</feature>
<feature type="domain" description="TonB-dependent receptor plug" evidence="9">
    <location>
        <begin position="199"/>
        <end position="304"/>
    </location>
</feature>
<evidence type="ECO:0000256" key="5">
    <source>
        <dbReference type="ARBA" id="ARBA00023136"/>
    </source>
</evidence>
<evidence type="ECO:0000313" key="11">
    <source>
        <dbReference type="Proteomes" id="UP001589590"/>
    </source>
</evidence>
<keyword evidence="11" id="KW-1185">Reference proteome</keyword>
<dbReference type="Gene3D" id="2.60.40.1120">
    <property type="entry name" value="Carboxypeptidase-like, regulatory domain"/>
    <property type="match status" value="1"/>
</dbReference>
<evidence type="ECO:0000256" key="1">
    <source>
        <dbReference type="ARBA" id="ARBA00004571"/>
    </source>
</evidence>
<gene>
    <name evidence="10" type="ORF">ACFFU1_14755</name>
</gene>
<protein>
    <submittedName>
        <fullName evidence="10">SusC/RagA family TonB-linked outer membrane protein</fullName>
    </submittedName>
</protein>
<keyword evidence="6 7" id="KW-0998">Cell outer membrane</keyword>
<evidence type="ECO:0000313" key="10">
    <source>
        <dbReference type="EMBL" id="MFB9106161.1"/>
    </source>
</evidence>
<accession>A0ABV5H2N6</accession>
<dbReference type="InterPro" id="IPR023996">
    <property type="entry name" value="TonB-dep_OMP_SusC/RagA"/>
</dbReference>
<dbReference type="InterPro" id="IPR037066">
    <property type="entry name" value="Plug_dom_sf"/>
</dbReference>
<dbReference type="SUPFAM" id="SSF49464">
    <property type="entry name" value="Carboxypeptidase regulatory domain-like"/>
    <property type="match status" value="1"/>
</dbReference>
<dbReference type="NCBIfam" id="TIGR04057">
    <property type="entry name" value="SusC_RagA_signa"/>
    <property type="match status" value="1"/>
</dbReference>
<evidence type="ECO:0000256" key="3">
    <source>
        <dbReference type="ARBA" id="ARBA00022452"/>
    </source>
</evidence>
<dbReference type="RefSeq" id="WP_290267663.1">
    <property type="nucleotide sequence ID" value="NZ_JAUFQP010000001.1"/>
</dbReference>
<dbReference type="InterPro" id="IPR008969">
    <property type="entry name" value="CarboxyPept-like_regulatory"/>
</dbReference>
<organism evidence="10 11">
    <name type="scientific">Algibacter miyuki</name>
    <dbReference type="NCBI Taxonomy" id="1306933"/>
    <lineage>
        <taxon>Bacteria</taxon>
        <taxon>Pseudomonadati</taxon>
        <taxon>Bacteroidota</taxon>
        <taxon>Flavobacteriia</taxon>
        <taxon>Flavobacteriales</taxon>
        <taxon>Flavobacteriaceae</taxon>
        <taxon>Algibacter</taxon>
    </lineage>
</organism>
<dbReference type="Pfam" id="PF13715">
    <property type="entry name" value="CarbopepD_reg_2"/>
    <property type="match status" value="1"/>
</dbReference>
<evidence type="ECO:0000256" key="6">
    <source>
        <dbReference type="ARBA" id="ARBA00023237"/>
    </source>
</evidence>
<reference evidence="10 11" key="1">
    <citation type="submission" date="2024-09" db="EMBL/GenBank/DDBJ databases">
        <authorList>
            <person name="Sun Q."/>
            <person name="Mori K."/>
        </authorList>
    </citation>
    <scope>NUCLEOTIDE SEQUENCE [LARGE SCALE GENOMIC DNA]</scope>
    <source>
        <strain evidence="10 11">CECT 8300</strain>
    </source>
</reference>
<comment type="similarity">
    <text evidence="7">Belongs to the TonB-dependent receptor family.</text>
</comment>